<proteinExistence type="inferred from homology"/>
<dbReference type="OrthoDB" id="5148831at2"/>
<feature type="transmembrane region" description="Helical" evidence="6">
    <location>
        <begin position="208"/>
        <end position="232"/>
    </location>
</feature>
<gene>
    <name evidence="8" type="ORF">BN990_02902</name>
</gene>
<feature type="domain" description="EamA" evidence="7">
    <location>
        <begin position="9"/>
        <end position="140"/>
    </location>
</feature>
<feature type="transmembrane region" description="Helical" evidence="6">
    <location>
        <begin position="124"/>
        <end position="142"/>
    </location>
</feature>
<feature type="domain" description="EamA" evidence="7">
    <location>
        <begin position="151"/>
        <end position="279"/>
    </location>
</feature>
<comment type="subcellular location">
    <subcellularLocation>
        <location evidence="1">Endomembrane system</location>
        <topology evidence="1">Multi-pass membrane protein</topology>
    </subcellularLocation>
</comment>
<evidence type="ECO:0000256" key="2">
    <source>
        <dbReference type="ARBA" id="ARBA00007362"/>
    </source>
</evidence>
<dbReference type="Pfam" id="PF00892">
    <property type="entry name" value="EamA"/>
    <property type="match status" value="2"/>
</dbReference>
<reference evidence="8 9" key="1">
    <citation type="submission" date="2014-03" db="EMBL/GenBank/DDBJ databases">
        <authorList>
            <person name="Urmite Genomes U."/>
        </authorList>
    </citation>
    <scope>NUCLEOTIDE SEQUENCE [LARGE SCALE GENOMIC DNA]</scope>
    <source>
        <strain evidence="8 9">Vm-5</strain>
    </source>
</reference>
<feature type="transmembrane region" description="Helical" evidence="6">
    <location>
        <begin position="71"/>
        <end position="88"/>
    </location>
</feature>
<evidence type="ECO:0000256" key="5">
    <source>
        <dbReference type="ARBA" id="ARBA00023136"/>
    </source>
</evidence>
<evidence type="ECO:0000256" key="3">
    <source>
        <dbReference type="ARBA" id="ARBA00022692"/>
    </source>
</evidence>
<dbReference type="GO" id="GO:0016020">
    <property type="term" value="C:membrane"/>
    <property type="evidence" value="ECO:0007669"/>
    <property type="project" value="UniProtKB-SubCell"/>
</dbReference>
<feature type="transmembrane region" description="Helical" evidence="6">
    <location>
        <begin position="41"/>
        <end position="59"/>
    </location>
</feature>
<dbReference type="EMBL" id="CCDP010000002">
    <property type="protein sequence ID" value="CDQ40577.1"/>
    <property type="molecule type" value="Genomic_DNA"/>
</dbReference>
<dbReference type="AlphaFoldDB" id="A0A024QEB8"/>
<sequence>MSNLSNRNKGIILLLFSAFGFSMMAAFVKLSGDVPTVQKTFFRNAISMIIAFGFVKYYKERLFGRKENQKILLLRSSLGAIGIVLYFYAIDHLVLSDADMLNKLSPFLTIIFAAIFLKERTRVFQVVAIIIAFIGTLFIIKPEFSLDTVPYLAGFLSAVFAAGAYTVLRVLGSKEQYYTVVFYFSFFTTMILLPFVILFYQTMSWQQWVYLLAAGVFATVGQFGITIAYKYAPAKEISIFFYSTVVYSALISIILFDQIPDILSIIGYVIIFGASFYMFMKNNKNDHNSEQKA</sequence>
<comment type="caution">
    <text evidence="8">The sequence shown here is derived from an EMBL/GenBank/DDBJ whole genome shotgun (WGS) entry which is preliminary data.</text>
</comment>
<evidence type="ECO:0000313" key="9">
    <source>
        <dbReference type="Proteomes" id="UP000028875"/>
    </source>
</evidence>
<keyword evidence="9" id="KW-1185">Reference proteome</keyword>
<dbReference type="PANTHER" id="PTHR22911">
    <property type="entry name" value="ACYL-MALONYL CONDENSING ENZYME-RELATED"/>
    <property type="match status" value="1"/>
</dbReference>
<dbReference type="Proteomes" id="UP000028875">
    <property type="component" value="Unassembled WGS sequence"/>
</dbReference>
<evidence type="ECO:0000256" key="6">
    <source>
        <dbReference type="SAM" id="Phobius"/>
    </source>
</evidence>
<dbReference type="InterPro" id="IPR000620">
    <property type="entry name" value="EamA_dom"/>
</dbReference>
<dbReference type="SUPFAM" id="SSF103481">
    <property type="entry name" value="Multidrug resistance efflux transporter EmrE"/>
    <property type="match status" value="2"/>
</dbReference>
<name>A0A024QEB8_9BACI</name>
<keyword evidence="4 6" id="KW-1133">Transmembrane helix</keyword>
<feature type="transmembrane region" description="Helical" evidence="6">
    <location>
        <begin position="148"/>
        <end position="168"/>
    </location>
</feature>
<organism evidence="8 9">
    <name type="scientific">Virgibacillus massiliensis</name>
    <dbReference type="NCBI Taxonomy" id="1462526"/>
    <lineage>
        <taxon>Bacteria</taxon>
        <taxon>Bacillati</taxon>
        <taxon>Bacillota</taxon>
        <taxon>Bacilli</taxon>
        <taxon>Bacillales</taxon>
        <taxon>Bacillaceae</taxon>
        <taxon>Virgibacillus</taxon>
    </lineage>
</organism>
<accession>A0A024QEB8</accession>
<comment type="similarity">
    <text evidence="2">Belongs to the EamA transporter family.</text>
</comment>
<dbReference type="STRING" id="1462526.BN990_02902"/>
<dbReference type="InterPro" id="IPR037185">
    <property type="entry name" value="EmrE-like"/>
</dbReference>
<evidence type="ECO:0000256" key="4">
    <source>
        <dbReference type="ARBA" id="ARBA00022989"/>
    </source>
</evidence>
<protein>
    <submittedName>
        <fullName evidence="8">Carboxylate/amino acid/amine transporter</fullName>
    </submittedName>
</protein>
<evidence type="ECO:0000259" key="7">
    <source>
        <dbReference type="Pfam" id="PF00892"/>
    </source>
</evidence>
<evidence type="ECO:0000313" key="8">
    <source>
        <dbReference type="EMBL" id="CDQ40577.1"/>
    </source>
</evidence>
<feature type="transmembrane region" description="Helical" evidence="6">
    <location>
        <begin position="262"/>
        <end position="280"/>
    </location>
</feature>
<dbReference type="eggNOG" id="COG0697">
    <property type="taxonomic scope" value="Bacteria"/>
</dbReference>
<evidence type="ECO:0000256" key="1">
    <source>
        <dbReference type="ARBA" id="ARBA00004127"/>
    </source>
</evidence>
<keyword evidence="3 6" id="KW-0812">Transmembrane</keyword>
<feature type="transmembrane region" description="Helical" evidence="6">
    <location>
        <begin position="100"/>
        <end position="117"/>
    </location>
</feature>
<keyword evidence="5 6" id="KW-0472">Membrane</keyword>
<dbReference type="PANTHER" id="PTHR22911:SF6">
    <property type="entry name" value="SOLUTE CARRIER FAMILY 35 MEMBER G1"/>
    <property type="match status" value="1"/>
</dbReference>
<feature type="transmembrane region" description="Helical" evidence="6">
    <location>
        <begin position="180"/>
        <end position="202"/>
    </location>
</feature>
<reference evidence="9" key="2">
    <citation type="submission" date="2014-05" db="EMBL/GenBank/DDBJ databases">
        <title>Draft genome sequence of Virgibacillus massiliensis Vm-5.</title>
        <authorList>
            <person name="Khelaifia S."/>
            <person name="Croce O."/>
            <person name="Lagier J.C."/>
            <person name="Raoult D."/>
        </authorList>
    </citation>
    <scope>NUCLEOTIDE SEQUENCE [LARGE SCALE GENOMIC DNA]</scope>
    <source>
        <strain evidence="9">Vm-5</strain>
    </source>
</reference>
<feature type="transmembrane region" description="Helical" evidence="6">
    <location>
        <begin position="239"/>
        <end position="256"/>
    </location>
</feature>